<organism evidence="1 2">
    <name type="scientific">Mycobacterium phage Phaded</name>
    <dbReference type="NCBI Taxonomy" id="2686088"/>
    <lineage>
        <taxon>Viruses</taxon>
        <taxon>Duplodnaviria</taxon>
        <taxon>Heunggongvirae</taxon>
        <taxon>Uroviricota</taxon>
        <taxon>Caudoviricetes</taxon>
        <taxon>Pukovnikvirus</taxon>
        <taxon>Pukovnikvirus phaded</taxon>
    </lineage>
</organism>
<proteinExistence type="predicted"/>
<dbReference type="EMBL" id="MN703408">
    <property type="protein sequence ID" value="QGZ16889.1"/>
    <property type="molecule type" value="Genomic_DNA"/>
</dbReference>
<accession>A0A6B9JB16</accession>
<evidence type="ECO:0000313" key="1">
    <source>
        <dbReference type="EMBL" id="QGZ16889.1"/>
    </source>
</evidence>
<gene>
    <name evidence="1" type="primary">89</name>
    <name evidence="1" type="ORF">SEA_PHADED_89</name>
</gene>
<dbReference type="Proteomes" id="UP000433256">
    <property type="component" value="Segment"/>
</dbReference>
<dbReference type="RefSeq" id="YP_010064363.1">
    <property type="nucleotide sequence ID" value="NC_054815.1"/>
</dbReference>
<reference evidence="1 2" key="1">
    <citation type="submission" date="2019-11" db="EMBL/GenBank/DDBJ databases">
        <authorList>
            <person name="Patyi J."/>
            <person name="Lenyk M."/>
            <person name="Mclean J."/>
            <person name="Esposito N."/>
            <person name="Luczkiewicz R."/>
            <person name="Johnson B.J."/>
            <person name="Curtis N."/>
            <person name="Garlena R.A."/>
            <person name="Russell D.A."/>
            <person name="Pope W.H."/>
            <person name="Jacobs-Sera D."/>
            <person name="Hatfull G.F."/>
        </authorList>
    </citation>
    <scope>NUCLEOTIDE SEQUENCE [LARGE SCALE GENOMIC DNA]</scope>
</reference>
<sequence length="63" mass="6653">MSSPDFHRYRRLAPIGWSCLPMTQLDTTARWVSSRVASLQVGGGFGLLAGAVLAGHRATVPGA</sequence>
<dbReference type="GeneID" id="64948223"/>
<keyword evidence="2" id="KW-1185">Reference proteome</keyword>
<evidence type="ECO:0000313" key="2">
    <source>
        <dbReference type="Proteomes" id="UP000433256"/>
    </source>
</evidence>
<protein>
    <submittedName>
        <fullName evidence="1">Uncharacterized protein</fullName>
    </submittedName>
</protein>
<name>A0A6B9JB16_9CAUD</name>
<dbReference type="KEGG" id="vg:64948223"/>